<dbReference type="Proteomes" id="UP001165489">
    <property type="component" value="Unassembled WGS sequence"/>
</dbReference>
<sequence length="94" mass="10772">MNNPVLIQKEEIKNIRFPKEDVLLIKSETLIRDRALNNALLLGNLEHGKVKLTFLDYAKKMYQVETTVWAVTEESVCLKGDLLLPKRSLLSVGY</sequence>
<accession>A0ABS9V2D0</accession>
<dbReference type="EMBL" id="JAKZGP010000041">
    <property type="protein sequence ID" value="MCH7410577.1"/>
    <property type="molecule type" value="Genomic_DNA"/>
</dbReference>
<evidence type="ECO:0000313" key="1">
    <source>
        <dbReference type="EMBL" id="MCH7410577.1"/>
    </source>
</evidence>
<reference evidence="1" key="1">
    <citation type="submission" date="2022-03" db="EMBL/GenBank/DDBJ databases">
        <title>De novo assembled genomes of Belliella spp. (Cyclobacteriaceae) strains.</title>
        <authorList>
            <person name="Szabo A."/>
            <person name="Korponai K."/>
            <person name="Felfoldi T."/>
        </authorList>
    </citation>
    <scope>NUCLEOTIDE SEQUENCE</scope>
    <source>
        <strain evidence="1">DSM 111904</strain>
    </source>
</reference>
<name>A0ABS9V2D0_9BACT</name>
<comment type="caution">
    <text evidence="1">The sequence shown here is derived from an EMBL/GenBank/DDBJ whole genome shotgun (WGS) entry which is preliminary data.</text>
</comment>
<proteinExistence type="predicted"/>
<keyword evidence="2" id="KW-1185">Reference proteome</keyword>
<protein>
    <submittedName>
        <fullName evidence="1">Uncharacterized protein</fullName>
    </submittedName>
</protein>
<organism evidence="1 2">
    <name type="scientific">Belliella filtrata</name>
    <dbReference type="NCBI Taxonomy" id="2923435"/>
    <lineage>
        <taxon>Bacteria</taxon>
        <taxon>Pseudomonadati</taxon>
        <taxon>Bacteroidota</taxon>
        <taxon>Cytophagia</taxon>
        <taxon>Cytophagales</taxon>
        <taxon>Cyclobacteriaceae</taxon>
        <taxon>Belliella</taxon>
    </lineage>
</organism>
<evidence type="ECO:0000313" key="2">
    <source>
        <dbReference type="Proteomes" id="UP001165489"/>
    </source>
</evidence>
<dbReference type="RefSeq" id="WP_241348937.1">
    <property type="nucleotide sequence ID" value="NZ_JAKZGP010000041.1"/>
</dbReference>
<gene>
    <name evidence="1" type="ORF">MM239_14310</name>
</gene>